<dbReference type="Pfam" id="PF16061">
    <property type="entry name" value="DUF4803"/>
    <property type="match status" value="1"/>
</dbReference>
<name>A0ABP1PQM5_9HEXA</name>
<keyword evidence="4" id="KW-1185">Reference proteome</keyword>
<accession>A0ABP1PQM5</accession>
<feature type="chain" id="PRO_5045510602" evidence="2">
    <location>
        <begin position="32"/>
        <end position="674"/>
    </location>
</feature>
<proteinExistence type="predicted"/>
<dbReference type="PANTHER" id="PTHR47890">
    <property type="entry name" value="LD24308P"/>
    <property type="match status" value="1"/>
</dbReference>
<evidence type="ECO:0000313" key="4">
    <source>
        <dbReference type="Proteomes" id="UP001642540"/>
    </source>
</evidence>
<feature type="signal peptide" evidence="2">
    <location>
        <begin position="1"/>
        <end position="31"/>
    </location>
</feature>
<comment type="caution">
    <text evidence="3">The sequence shown here is derived from an EMBL/GenBank/DDBJ whole genome shotgun (WGS) entry which is preliminary data.</text>
</comment>
<dbReference type="PANTHER" id="PTHR47890:SF1">
    <property type="entry name" value="LD24308P"/>
    <property type="match status" value="1"/>
</dbReference>
<dbReference type="EMBL" id="CAXLJM020000007">
    <property type="protein sequence ID" value="CAL8073590.1"/>
    <property type="molecule type" value="Genomic_DNA"/>
</dbReference>
<sequence length="674" mass="76334">MWQQGRRGRMIAKLLLSFALVNQIIICTSEASIIHNVKENVVSQMSRAWTKLKAFDRAGKSQEQFLQEVGKSIGMIPHEISKVEKEMLFYEYDEALKSLSKVKNTSVEWKDKWSEIAVLTSPVDVLYGHFKIFPEMPDAFVPGSGALTFDANSLTDLILKPLYSPDISKGTITLKFLIENAHTATVSHIRAKDAFTLLKDHIEEALQQSYWCLWNAKTPQRVVYGLYTSLSLIDIKEYTLLNFAWMLRYAVNSTDPGNSMEEATASLEKRLIEKAVSAKAALEKTSSGYWRCDPIKFEKGKNYEAFQELLQGYIENEQYMHHARSCKESCNNYNFVKGHCPYPDPKSCLKQHVCTGNLVECKFIAADATVCPGQTPRRYDYIQYKKGPTLGDTSGKCSRGTIRKDSFWRFLYHCSNCFCLCDDPDSLTTIRHVSLLPITSDISSNRIVSGVKFNMTGGVLHLQIEEGEPTAEGLVIEETTKWKPVPTVDKNNKNQTVQLDYTQRAFDLDELVVPQHHVITGVRFRVLGNHINLEVQATQINPETGKLLEKTSHWISNDNTPESGNRHELTLEDPDVPTLSHHPSVPDSHTDQYILFGASSQSKDVSQTTVPFIDIQEVRPKPPVWLKGIGIYHKGQRGYGGFIAPKIFTHSVADYIQLDEDDIYYDEHDHNHGP</sequence>
<evidence type="ECO:0000256" key="2">
    <source>
        <dbReference type="SAM" id="SignalP"/>
    </source>
</evidence>
<feature type="region of interest" description="Disordered" evidence="1">
    <location>
        <begin position="554"/>
        <end position="584"/>
    </location>
</feature>
<evidence type="ECO:0000256" key="1">
    <source>
        <dbReference type="SAM" id="MobiDB-lite"/>
    </source>
</evidence>
<keyword evidence="2" id="KW-0732">Signal</keyword>
<feature type="compositionally biased region" description="Polar residues" evidence="1">
    <location>
        <begin position="554"/>
        <end position="563"/>
    </location>
</feature>
<protein>
    <submittedName>
        <fullName evidence="3">Uncharacterized protein</fullName>
    </submittedName>
</protein>
<organism evidence="3 4">
    <name type="scientific">Orchesella dallaii</name>
    <dbReference type="NCBI Taxonomy" id="48710"/>
    <lineage>
        <taxon>Eukaryota</taxon>
        <taxon>Metazoa</taxon>
        <taxon>Ecdysozoa</taxon>
        <taxon>Arthropoda</taxon>
        <taxon>Hexapoda</taxon>
        <taxon>Collembola</taxon>
        <taxon>Entomobryomorpha</taxon>
        <taxon>Entomobryoidea</taxon>
        <taxon>Orchesellidae</taxon>
        <taxon>Orchesellinae</taxon>
        <taxon>Orchesella</taxon>
    </lineage>
</organism>
<dbReference type="InterPro" id="IPR032062">
    <property type="entry name" value="DUF4803"/>
</dbReference>
<reference evidence="3 4" key="1">
    <citation type="submission" date="2024-08" db="EMBL/GenBank/DDBJ databases">
        <authorList>
            <person name="Cucini C."/>
            <person name="Frati F."/>
        </authorList>
    </citation>
    <scope>NUCLEOTIDE SEQUENCE [LARGE SCALE GENOMIC DNA]</scope>
</reference>
<evidence type="ECO:0000313" key="3">
    <source>
        <dbReference type="EMBL" id="CAL8073590.1"/>
    </source>
</evidence>
<gene>
    <name evidence="3" type="ORF">ODALV1_LOCUS2651</name>
</gene>
<dbReference type="Proteomes" id="UP001642540">
    <property type="component" value="Unassembled WGS sequence"/>
</dbReference>